<dbReference type="CDD" id="cd06259">
    <property type="entry name" value="YdcF-like"/>
    <property type="match status" value="1"/>
</dbReference>
<evidence type="ECO:0000313" key="2">
    <source>
        <dbReference type="EMBL" id="OGM26184.1"/>
    </source>
</evidence>
<comment type="caution">
    <text evidence="2">The sequence shown here is derived from an EMBL/GenBank/DDBJ whole genome shotgun (WGS) entry which is preliminary data.</text>
</comment>
<dbReference type="Proteomes" id="UP000179221">
    <property type="component" value="Unassembled WGS sequence"/>
</dbReference>
<dbReference type="Gene3D" id="3.40.50.620">
    <property type="entry name" value="HUPs"/>
    <property type="match status" value="1"/>
</dbReference>
<accession>A0A1F7YFS0</accession>
<dbReference type="AlphaFoldDB" id="A0A1F7YFS0"/>
<dbReference type="GO" id="GO:0005886">
    <property type="term" value="C:plasma membrane"/>
    <property type="evidence" value="ECO:0007669"/>
    <property type="project" value="TreeGrafter"/>
</dbReference>
<gene>
    <name evidence="2" type="ORF">A2628_02495</name>
</gene>
<dbReference type="Pfam" id="PF02698">
    <property type="entry name" value="DUF218"/>
    <property type="match status" value="1"/>
</dbReference>
<name>A0A1F7YFS0_9BACT</name>
<reference evidence="2 3" key="1">
    <citation type="journal article" date="2016" name="Nat. Commun.">
        <title>Thousands of microbial genomes shed light on interconnected biogeochemical processes in an aquifer system.</title>
        <authorList>
            <person name="Anantharaman K."/>
            <person name="Brown C.T."/>
            <person name="Hug L.A."/>
            <person name="Sharon I."/>
            <person name="Castelle C.J."/>
            <person name="Probst A.J."/>
            <person name="Thomas B.C."/>
            <person name="Singh A."/>
            <person name="Wilkins M.J."/>
            <person name="Karaoz U."/>
            <person name="Brodie E.L."/>
            <person name="Williams K.H."/>
            <person name="Hubbard S.S."/>
            <person name="Banfield J.F."/>
        </authorList>
    </citation>
    <scope>NUCLEOTIDE SEQUENCE [LARGE SCALE GENOMIC DNA]</scope>
</reference>
<dbReference type="InterPro" id="IPR003848">
    <property type="entry name" value="DUF218"/>
</dbReference>
<dbReference type="EMBL" id="MGGL01000015">
    <property type="protein sequence ID" value="OGM26184.1"/>
    <property type="molecule type" value="Genomic_DNA"/>
</dbReference>
<dbReference type="InterPro" id="IPR051599">
    <property type="entry name" value="Cell_Envelope_Assoc"/>
</dbReference>
<evidence type="ECO:0000259" key="1">
    <source>
        <dbReference type="Pfam" id="PF02698"/>
    </source>
</evidence>
<organism evidence="2 3">
    <name type="scientific">Candidatus Woesebacteria bacterium RIFCSPHIGHO2_01_FULL_40_22</name>
    <dbReference type="NCBI Taxonomy" id="1802499"/>
    <lineage>
        <taxon>Bacteria</taxon>
        <taxon>Candidatus Woeseibacteriota</taxon>
    </lineage>
</organism>
<sequence length="190" mass="21864">MIYDAGIILGHSYFPLGFSSRQKKRMNKVLELYKEKKIKYIITTGGVGGLFNPTSKPLGKLTKEYLVSMGVEKGRTVEDNRSVNTYENAKFSLSLMRKHNLSSALIVTSADHMGRARMIFNDVFPSSIKLDFVVSDYFSGLWSIWDFFWHAAGWVKYLIRKSLKLDKKFISQPFKPLLQRLFKPRGSINH</sequence>
<dbReference type="PANTHER" id="PTHR30336">
    <property type="entry name" value="INNER MEMBRANE PROTEIN, PROBABLE PERMEASE"/>
    <property type="match status" value="1"/>
</dbReference>
<dbReference type="InterPro" id="IPR014729">
    <property type="entry name" value="Rossmann-like_a/b/a_fold"/>
</dbReference>
<feature type="domain" description="DUF218" evidence="1">
    <location>
        <begin position="4"/>
        <end position="123"/>
    </location>
</feature>
<proteinExistence type="predicted"/>
<dbReference type="PANTHER" id="PTHR30336:SF20">
    <property type="entry name" value="DUF218 DOMAIN-CONTAINING PROTEIN"/>
    <property type="match status" value="1"/>
</dbReference>
<protein>
    <recommendedName>
        <fullName evidence="1">DUF218 domain-containing protein</fullName>
    </recommendedName>
</protein>
<evidence type="ECO:0000313" key="3">
    <source>
        <dbReference type="Proteomes" id="UP000179221"/>
    </source>
</evidence>